<reference evidence="1 2" key="1">
    <citation type="journal article" date="2014" name="Genome Biol.">
        <title>Transcriptome and methylome profiling reveals relics of genome dominance in the mesopolyploid Brassica oleracea.</title>
        <authorList>
            <person name="Parkin I.A."/>
            <person name="Koh C."/>
            <person name="Tang H."/>
            <person name="Robinson S.J."/>
            <person name="Kagale S."/>
            <person name="Clarke W.E."/>
            <person name="Town C.D."/>
            <person name="Nixon J."/>
            <person name="Krishnakumar V."/>
            <person name="Bidwell S.L."/>
            <person name="Denoeud F."/>
            <person name="Belcram H."/>
            <person name="Links M.G."/>
            <person name="Just J."/>
            <person name="Clarke C."/>
            <person name="Bender T."/>
            <person name="Huebert T."/>
            <person name="Mason A.S."/>
            <person name="Pires J.C."/>
            <person name="Barker G."/>
            <person name="Moore J."/>
            <person name="Walley P.G."/>
            <person name="Manoli S."/>
            <person name="Batley J."/>
            <person name="Edwards D."/>
            <person name="Nelson M.N."/>
            <person name="Wang X."/>
            <person name="Paterson A.H."/>
            <person name="King G."/>
            <person name="Bancroft I."/>
            <person name="Chalhoub B."/>
            <person name="Sharpe A.G."/>
        </authorList>
    </citation>
    <scope>NUCLEOTIDE SEQUENCE</scope>
    <source>
        <strain evidence="1 2">cv. TO1000</strain>
    </source>
</reference>
<dbReference type="OMA" id="TIYWLWN"/>
<evidence type="ECO:0000313" key="1">
    <source>
        <dbReference type="EnsemblPlants" id="Bo8g051510.1"/>
    </source>
</evidence>
<evidence type="ECO:0000313" key="2">
    <source>
        <dbReference type="Proteomes" id="UP000032141"/>
    </source>
</evidence>
<dbReference type="Gramene" id="Bo8g051510.1">
    <property type="protein sequence ID" value="Bo8g051510.1"/>
    <property type="gene ID" value="Bo8g051510"/>
</dbReference>
<dbReference type="Proteomes" id="UP000032141">
    <property type="component" value="Chromosome C8"/>
</dbReference>
<reference evidence="1" key="2">
    <citation type="submission" date="2015-03" db="UniProtKB">
        <authorList>
            <consortium name="EnsemblPlants"/>
        </authorList>
    </citation>
    <scope>IDENTIFICATION</scope>
</reference>
<sequence>MFFDCTFSFELRSRVASRCRLPPFQSWNQTVDQMESLTGDISICLLSLLAWQATIYWLWNEQNGRLHARSLRPVTVIYTAIDHQIRNKIHSFRDVNPSLSSTVMQRWFATA</sequence>
<name>A0A0D3DN28_BRAOL</name>
<dbReference type="AlphaFoldDB" id="A0A0D3DN28"/>
<keyword evidence="2" id="KW-1185">Reference proteome</keyword>
<organism evidence="1 2">
    <name type="scientific">Brassica oleracea var. oleracea</name>
    <dbReference type="NCBI Taxonomy" id="109376"/>
    <lineage>
        <taxon>Eukaryota</taxon>
        <taxon>Viridiplantae</taxon>
        <taxon>Streptophyta</taxon>
        <taxon>Embryophyta</taxon>
        <taxon>Tracheophyta</taxon>
        <taxon>Spermatophyta</taxon>
        <taxon>Magnoliopsida</taxon>
        <taxon>eudicotyledons</taxon>
        <taxon>Gunneridae</taxon>
        <taxon>Pentapetalae</taxon>
        <taxon>rosids</taxon>
        <taxon>malvids</taxon>
        <taxon>Brassicales</taxon>
        <taxon>Brassicaceae</taxon>
        <taxon>Brassiceae</taxon>
        <taxon>Brassica</taxon>
    </lineage>
</organism>
<protein>
    <submittedName>
        <fullName evidence="1">Uncharacterized protein</fullName>
    </submittedName>
</protein>
<dbReference type="HOGENOM" id="CLU_000680_19_2_1"/>
<proteinExistence type="predicted"/>
<dbReference type="EnsemblPlants" id="Bo8g051510.1">
    <property type="protein sequence ID" value="Bo8g051510.1"/>
    <property type="gene ID" value="Bo8g051510"/>
</dbReference>
<accession>A0A0D3DN28</accession>